<dbReference type="PIRSF" id="PIRSF000854">
    <property type="entry name" value="PEP_synthase"/>
    <property type="match status" value="1"/>
</dbReference>
<comment type="function">
    <text evidence="2 15">Catalyzes the phosphorylation of pyruvate to phosphoenolpyruvate.</text>
</comment>
<dbReference type="AlphaFoldDB" id="A0A437H1S3"/>
<dbReference type="SUPFAM" id="SSF51621">
    <property type="entry name" value="Phosphoenolpyruvate/pyruvate domain"/>
    <property type="match status" value="1"/>
</dbReference>
<dbReference type="GO" id="GO:0008986">
    <property type="term" value="F:pyruvate, water dikinase activity"/>
    <property type="evidence" value="ECO:0007669"/>
    <property type="project" value="UniProtKB-EC"/>
</dbReference>
<feature type="compositionally biased region" description="Basic and acidic residues" evidence="16">
    <location>
        <begin position="794"/>
        <end position="805"/>
    </location>
</feature>
<keyword evidence="8 15" id="KW-0479">Metal-binding</keyword>
<evidence type="ECO:0000256" key="15">
    <source>
        <dbReference type="PIRNR" id="PIRNR000854"/>
    </source>
</evidence>
<comment type="cofactor">
    <cofactor evidence="1 15">
        <name>Mg(2+)</name>
        <dbReference type="ChEBI" id="CHEBI:18420"/>
    </cofactor>
</comment>
<evidence type="ECO:0000313" key="20">
    <source>
        <dbReference type="EMBL" id="RVQ69594.1"/>
    </source>
</evidence>
<organism evidence="20 21">
    <name type="scientific">Croceicoccus ponticola</name>
    <dbReference type="NCBI Taxonomy" id="2217664"/>
    <lineage>
        <taxon>Bacteria</taxon>
        <taxon>Pseudomonadati</taxon>
        <taxon>Pseudomonadota</taxon>
        <taxon>Alphaproteobacteria</taxon>
        <taxon>Sphingomonadales</taxon>
        <taxon>Erythrobacteraceae</taxon>
        <taxon>Croceicoccus</taxon>
    </lineage>
</organism>
<evidence type="ECO:0000256" key="14">
    <source>
        <dbReference type="ARBA" id="ARBA00047700"/>
    </source>
</evidence>
<dbReference type="SUPFAM" id="SSF52009">
    <property type="entry name" value="Phosphohistidine domain"/>
    <property type="match status" value="1"/>
</dbReference>
<keyword evidence="11 15" id="KW-0067">ATP-binding</keyword>
<evidence type="ECO:0000256" key="13">
    <source>
        <dbReference type="ARBA" id="ARBA00033470"/>
    </source>
</evidence>
<keyword evidence="21" id="KW-1185">Reference proteome</keyword>
<dbReference type="Gene3D" id="3.30.1490.20">
    <property type="entry name" value="ATP-grasp fold, A domain"/>
    <property type="match status" value="1"/>
</dbReference>
<comment type="catalytic activity">
    <reaction evidence="14 15">
        <text>pyruvate + ATP + H2O = phosphoenolpyruvate + AMP + phosphate + 2 H(+)</text>
        <dbReference type="Rhea" id="RHEA:11364"/>
        <dbReference type="ChEBI" id="CHEBI:15361"/>
        <dbReference type="ChEBI" id="CHEBI:15377"/>
        <dbReference type="ChEBI" id="CHEBI:15378"/>
        <dbReference type="ChEBI" id="CHEBI:30616"/>
        <dbReference type="ChEBI" id="CHEBI:43474"/>
        <dbReference type="ChEBI" id="CHEBI:58702"/>
        <dbReference type="ChEBI" id="CHEBI:456215"/>
        <dbReference type="EC" id="2.7.9.2"/>
    </reaction>
</comment>
<accession>A0A437H1S3</accession>
<dbReference type="InterPro" id="IPR018274">
    <property type="entry name" value="PEP_util_AS"/>
</dbReference>
<dbReference type="InterPro" id="IPR000121">
    <property type="entry name" value="PEP_util_C"/>
</dbReference>
<dbReference type="GO" id="GO:0006094">
    <property type="term" value="P:gluconeogenesis"/>
    <property type="evidence" value="ECO:0007669"/>
    <property type="project" value="UniProtKB-UniPathway"/>
</dbReference>
<evidence type="ECO:0000259" key="19">
    <source>
        <dbReference type="Pfam" id="PF02896"/>
    </source>
</evidence>
<evidence type="ECO:0000256" key="2">
    <source>
        <dbReference type="ARBA" id="ARBA00002988"/>
    </source>
</evidence>
<dbReference type="EMBL" id="RXOL01000001">
    <property type="protein sequence ID" value="RVQ69594.1"/>
    <property type="molecule type" value="Genomic_DNA"/>
</dbReference>
<feature type="domain" description="Pyruvate phosphate dikinase AMP/ATP-binding" evidence="18">
    <location>
        <begin position="22"/>
        <end position="345"/>
    </location>
</feature>
<evidence type="ECO:0000256" key="12">
    <source>
        <dbReference type="ARBA" id="ARBA00022842"/>
    </source>
</evidence>
<comment type="caution">
    <text evidence="20">The sequence shown here is derived from an EMBL/GenBank/DDBJ whole genome shotgun (WGS) entry which is preliminary data.</text>
</comment>
<feature type="domain" description="PEP-utilising enzyme mobile" evidence="17">
    <location>
        <begin position="388"/>
        <end position="459"/>
    </location>
</feature>
<dbReference type="PANTHER" id="PTHR43030">
    <property type="entry name" value="PHOSPHOENOLPYRUVATE SYNTHASE"/>
    <property type="match status" value="1"/>
</dbReference>
<feature type="domain" description="PEP-utilising enzyme C-terminal" evidence="19">
    <location>
        <begin position="479"/>
        <end position="791"/>
    </location>
</feature>
<dbReference type="Pfam" id="PF00391">
    <property type="entry name" value="PEP-utilizers"/>
    <property type="match status" value="1"/>
</dbReference>
<dbReference type="Pfam" id="PF01326">
    <property type="entry name" value="PPDK_N"/>
    <property type="match status" value="1"/>
</dbReference>
<comment type="pathway">
    <text evidence="3 15">Carbohydrate biosynthesis; gluconeogenesis.</text>
</comment>
<evidence type="ECO:0000256" key="9">
    <source>
        <dbReference type="ARBA" id="ARBA00022741"/>
    </source>
</evidence>
<keyword evidence="12 15" id="KW-0460">Magnesium</keyword>
<dbReference type="SUPFAM" id="SSF56059">
    <property type="entry name" value="Glutathione synthetase ATP-binding domain-like"/>
    <property type="match status" value="1"/>
</dbReference>
<dbReference type="UniPathway" id="UPA00138"/>
<dbReference type="Gene3D" id="3.20.20.60">
    <property type="entry name" value="Phosphoenolpyruvate-binding domains"/>
    <property type="match status" value="1"/>
</dbReference>
<evidence type="ECO:0000256" key="5">
    <source>
        <dbReference type="ARBA" id="ARBA00011996"/>
    </source>
</evidence>
<dbReference type="InterPro" id="IPR013815">
    <property type="entry name" value="ATP_grasp_subdomain_1"/>
</dbReference>
<dbReference type="InterPro" id="IPR015813">
    <property type="entry name" value="Pyrv/PenolPyrv_kinase-like_dom"/>
</dbReference>
<keyword evidence="7 15" id="KW-0808">Transferase</keyword>
<evidence type="ECO:0000256" key="7">
    <source>
        <dbReference type="ARBA" id="ARBA00022679"/>
    </source>
</evidence>
<dbReference type="GO" id="GO:0046872">
    <property type="term" value="F:metal ion binding"/>
    <property type="evidence" value="ECO:0007669"/>
    <property type="project" value="UniProtKB-KW"/>
</dbReference>
<sequence>MAGRKQDPMVIPFADLTMDDIALVGGKNASLGVLTRELAPSGVPVPPGFALTTRAFRSFVAENGLEPQIRGALQSLAAQKLTLEQVGETIRAAILSAPMPATIAACLTDSYRELARQLGQRRPAVAVRSSATAEDLPGASFAGQLQSFLNVRGADALIAASRRCFASLFTDRAIAYREAKGFDQLAVAVSVGVQQMVRSDRAGSGVMFTIDTESGFPDVVMISAAWGLGETVVQGQVEPDRYMVFKPLLERHGVQPIIGRDCGHKSVRLVYGRGEEEPTRLLRTSRRLRERLVLTDDEVLRLARWAVAIELHYGGAMDIEWAKDGPDGDLFIVQARPETVQSGRSRAMLRRYTLQAEAKPVLSGAAVGTAIATGKACVIGSVADLDRFPDGAILVAANTDPDWVPVMKRAAGIVTDHGGTTSHAAIVSRELGVPAVVGTGHATTKIANGEPITLSCASGDRGHVYDVALPFTCEDIDVGTLPVTRTQVMVNTADPGAAFAWWQLPAKGVGLARMEFIIANLVRAHPMALLHPERVSEADRRTIARLTRGHADGRAYFVDTLARGIARLATPWYPHPAIVRLSDFKTNEYARLIGGKNFEPVEENPMIGFRGASRYCDERYREGFAMECEALARVRNDMGFDNVVVMVPFCRTPDEADRVLAEMAANGLCRGKNGLHVYMMCEIPANVVLADDFAQRFDGFSIGSNDLTQLMLGVDRDSEILAPLFDERNPAVTRSIADVIVRAHANGIKVGICGQAPSNHADFAAFLVREGIDSISLDPDSFVRTIHSIAETESRLAKTAPDRRSGRPVKARQAAE</sequence>
<dbReference type="InterPro" id="IPR008279">
    <property type="entry name" value="PEP-util_enz_mobile_dom"/>
</dbReference>
<evidence type="ECO:0000256" key="16">
    <source>
        <dbReference type="SAM" id="MobiDB-lite"/>
    </source>
</evidence>
<keyword evidence="9 15" id="KW-0547">Nucleotide-binding</keyword>
<dbReference type="InterPro" id="IPR002192">
    <property type="entry name" value="PPDK_AMP/ATP-bd"/>
</dbReference>
<dbReference type="FunFam" id="3.30.470.20:FF:000017">
    <property type="entry name" value="Phosphoenolpyruvate synthase"/>
    <property type="match status" value="1"/>
</dbReference>
<dbReference type="Pfam" id="PF02896">
    <property type="entry name" value="PEP-utilizers_C"/>
    <property type="match status" value="1"/>
</dbReference>
<dbReference type="EC" id="2.7.9.2" evidence="5 15"/>
<dbReference type="InterPro" id="IPR040442">
    <property type="entry name" value="Pyrv_kinase-like_dom_sf"/>
</dbReference>
<dbReference type="Gene3D" id="3.50.30.10">
    <property type="entry name" value="Phosphohistidine domain"/>
    <property type="match status" value="1"/>
</dbReference>
<protein>
    <recommendedName>
        <fullName evidence="6 15">Phosphoenolpyruvate synthase</fullName>
        <shortName evidence="15">PEP synthase</shortName>
        <ecNumber evidence="5 15">2.7.9.2</ecNumber>
    </recommendedName>
    <alternativeName>
        <fullName evidence="13 15">Pyruvate, water dikinase</fullName>
    </alternativeName>
</protein>
<dbReference type="NCBIfam" id="TIGR01418">
    <property type="entry name" value="PEP_synth"/>
    <property type="match status" value="1"/>
</dbReference>
<evidence type="ECO:0000256" key="10">
    <source>
        <dbReference type="ARBA" id="ARBA00022777"/>
    </source>
</evidence>
<dbReference type="GO" id="GO:0005524">
    <property type="term" value="F:ATP binding"/>
    <property type="evidence" value="ECO:0007669"/>
    <property type="project" value="UniProtKB-KW"/>
</dbReference>
<dbReference type="FunFam" id="3.30.1490.20:FF:000010">
    <property type="entry name" value="Phosphoenolpyruvate synthase"/>
    <property type="match status" value="1"/>
</dbReference>
<evidence type="ECO:0000256" key="1">
    <source>
        <dbReference type="ARBA" id="ARBA00001946"/>
    </source>
</evidence>
<comment type="similarity">
    <text evidence="4 15">Belongs to the PEP-utilizing enzyme family.</text>
</comment>
<name>A0A437H1S3_9SPHN</name>
<gene>
    <name evidence="20" type="ORF">EKN06_05370</name>
</gene>
<evidence type="ECO:0000256" key="4">
    <source>
        <dbReference type="ARBA" id="ARBA00007837"/>
    </source>
</evidence>
<evidence type="ECO:0000259" key="17">
    <source>
        <dbReference type="Pfam" id="PF00391"/>
    </source>
</evidence>
<keyword evidence="10 15" id="KW-0418">Kinase</keyword>
<feature type="region of interest" description="Disordered" evidence="16">
    <location>
        <begin position="794"/>
        <end position="816"/>
    </location>
</feature>
<dbReference type="Proteomes" id="UP000283003">
    <property type="component" value="Unassembled WGS sequence"/>
</dbReference>
<evidence type="ECO:0000259" key="18">
    <source>
        <dbReference type="Pfam" id="PF01326"/>
    </source>
</evidence>
<proteinExistence type="inferred from homology"/>
<evidence type="ECO:0000256" key="8">
    <source>
        <dbReference type="ARBA" id="ARBA00022723"/>
    </source>
</evidence>
<dbReference type="NCBIfam" id="NF005057">
    <property type="entry name" value="PRK06464.1"/>
    <property type="match status" value="1"/>
</dbReference>
<dbReference type="OrthoDB" id="9765468at2"/>
<evidence type="ECO:0000313" key="21">
    <source>
        <dbReference type="Proteomes" id="UP000283003"/>
    </source>
</evidence>
<dbReference type="InterPro" id="IPR036637">
    <property type="entry name" value="Phosphohistidine_dom_sf"/>
</dbReference>
<dbReference type="PROSITE" id="PS00370">
    <property type="entry name" value="PEP_ENZYMES_PHOS_SITE"/>
    <property type="match status" value="1"/>
</dbReference>
<keyword evidence="20" id="KW-0670">Pyruvate</keyword>
<evidence type="ECO:0000256" key="3">
    <source>
        <dbReference type="ARBA" id="ARBA00004742"/>
    </source>
</evidence>
<dbReference type="PANTHER" id="PTHR43030:SF1">
    <property type="entry name" value="PHOSPHOENOLPYRUVATE SYNTHASE"/>
    <property type="match status" value="1"/>
</dbReference>
<dbReference type="Gene3D" id="3.30.470.20">
    <property type="entry name" value="ATP-grasp fold, B domain"/>
    <property type="match status" value="1"/>
</dbReference>
<dbReference type="InterPro" id="IPR006319">
    <property type="entry name" value="PEP_synth"/>
</dbReference>
<reference evidence="20 21" key="1">
    <citation type="submission" date="2018-12" db="EMBL/GenBank/DDBJ databases">
        <title>Croceicoccus ponticola sp. nov., a lipolytic bacterium isolated from seawater.</title>
        <authorList>
            <person name="Yoon J.-H."/>
        </authorList>
    </citation>
    <scope>NUCLEOTIDE SEQUENCE [LARGE SCALE GENOMIC DNA]</scope>
    <source>
        <strain evidence="20 21">GM-16</strain>
    </source>
</reference>
<evidence type="ECO:0000256" key="11">
    <source>
        <dbReference type="ARBA" id="ARBA00022840"/>
    </source>
</evidence>
<evidence type="ECO:0000256" key="6">
    <source>
        <dbReference type="ARBA" id="ARBA00021623"/>
    </source>
</evidence>